<dbReference type="InterPro" id="IPR024654">
    <property type="entry name" value="Calcineurin-like_PHP_lpxH"/>
</dbReference>
<dbReference type="SUPFAM" id="SSF56300">
    <property type="entry name" value="Metallo-dependent phosphatases"/>
    <property type="match status" value="1"/>
</dbReference>
<reference evidence="4 5" key="1">
    <citation type="submission" date="2024-02" db="EMBL/GenBank/DDBJ databases">
        <title>Bacteria isolated from the canopy kelp, Nereocystis luetkeana.</title>
        <authorList>
            <person name="Pfister C.A."/>
            <person name="Younker I.T."/>
            <person name="Light S.H."/>
        </authorList>
    </citation>
    <scope>NUCLEOTIDE SEQUENCE [LARGE SCALE GENOMIC DNA]</scope>
    <source>
        <strain evidence="4 5">TI.1.15</strain>
    </source>
</reference>
<evidence type="ECO:0000313" key="5">
    <source>
        <dbReference type="Proteomes" id="UP001377160"/>
    </source>
</evidence>
<evidence type="ECO:0000259" key="3">
    <source>
        <dbReference type="Pfam" id="PF12850"/>
    </source>
</evidence>
<keyword evidence="5" id="KW-1185">Reference proteome</keyword>
<organism evidence="4 5">
    <name type="scientific">Vibrio echinoideorum</name>
    <dbReference type="NCBI Taxonomy" id="2100116"/>
    <lineage>
        <taxon>Bacteria</taxon>
        <taxon>Pseudomonadati</taxon>
        <taxon>Pseudomonadota</taxon>
        <taxon>Gammaproteobacteria</taxon>
        <taxon>Vibrionales</taxon>
        <taxon>Vibrionaceae</taxon>
        <taxon>Vibrio</taxon>
    </lineage>
</organism>
<dbReference type="RefSeq" id="WP_341635375.1">
    <property type="nucleotide sequence ID" value="NZ_JBANDX010000010.1"/>
</dbReference>
<dbReference type="InterPro" id="IPR050126">
    <property type="entry name" value="Ap4A_hydrolase"/>
</dbReference>
<sequence>MKIAIISDIHANLPALEVVLEDIKKSKCEHVFVLGDLVGYYHWPQQVVAKIMALPHCTVIRGNHEDLLMESQKKPDFAAQCREKYGNGLQVALETLSSSEIHWLSELPTHKTLKLDGIDFSLFHGSEKEVNEYIYPDSSKKRIDDIGAAQSDYVFYGHTHYPVVFNRGQTTVANPGSVGQPRDIGSLASYLILNTKNGALMQRRLPFDSQAVRDKVLECDPTYTYLTDILKRNNSYA</sequence>
<evidence type="ECO:0000256" key="1">
    <source>
        <dbReference type="ARBA" id="ARBA00008950"/>
    </source>
</evidence>
<dbReference type="PIRSF" id="PIRSF000883">
    <property type="entry name" value="Pesterase_MJ0912"/>
    <property type="match status" value="1"/>
</dbReference>
<comment type="caution">
    <text evidence="4">The sequence shown here is derived from an EMBL/GenBank/DDBJ whole genome shotgun (WGS) entry which is preliminary data.</text>
</comment>
<comment type="similarity">
    <text evidence="1 2">Belongs to the metallophosphoesterase superfamily. YfcE family.</text>
</comment>
<dbReference type="Proteomes" id="UP001377160">
    <property type="component" value="Unassembled WGS sequence"/>
</dbReference>
<accession>A0ABU9FUG9</accession>
<gene>
    <name evidence="4" type="ORF">V8Z71_13695</name>
</gene>
<evidence type="ECO:0000256" key="2">
    <source>
        <dbReference type="RuleBase" id="RU362039"/>
    </source>
</evidence>
<protein>
    <recommendedName>
        <fullName evidence="2">Phosphoesterase</fullName>
        <ecNumber evidence="2">3.1.4.-</ecNumber>
    </recommendedName>
</protein>
<dbReference type="Gene3D" id="3.60.21.10">
    <property type="match status" value="1"/>
</dbReference>
<dbReference type="InterPro" id="IPR000979">
    <property type="entry name" value="Phosphodiesterase_MJ0936/Vps29"/>
</dbReference>
<dbReference type="NCBIfam" id="TIGR00040">
    <property type="entry name" value="yfcE"/>
    <property type="match status" value="1"/>
</dbReference>
<comment type="cofactor">
    <cofactor evidence="2">
        <name>a divalent metal cation</name>
        <dbReference type="ChEBI" id="CHEBI:60240"/>
    </cofactor>
</comment>
<dbReference type="PANTHER" id="PTHR42850:SF2">
    <property type="entry name" value="BLL5683 PROTEIN"/>
    <property type="match status" value="1"/>
</dbReference>
<keyword evidence="2" id="KW-0479">Metal-binding</keyword>
<dbReference type="EMBL" id="JBANDX010000010">
    <property type="protein sequence ID" value="MEL0609371.1"/>
    <property type="molecule type" value="Genomic_DNA"/>
</dbReference>
<evidence type="ECO:0000313" key="4">
    <source>
        <dbReference type="EMBL" id="MEL0609371.1"/>
    </source>
</evidence>
<dbReference type="InterPro" id="IPR011152">
    <property type="entry name" value="Pesterase_MJ0912"/>
</dbReference>
<dbReference type="PANTHER" id="PTHR42850">
    <property type="entry name" value="METALLOPHOSPHOESTERASE"/>
    <property type="match status" value="1"/>
</dbReference>
<dbReference type="Pfam" id="PF12850">
    <property type="entry name" value="Metallophos_2"/>
    <property type="match status" value="1"/>
</dbReference>
<feature type="domain" description="Calcineurin-like phosphoesterase" evidence="3">
    <location>
        <begin position="1"/>
        <end position="197"/>
    </location>
</feature>
<dbReference type="EC" id="3.1.4.-" evidence="2"/>
<proteinExistence type="inferred from homology"/>
<dbReference type="InterPro" id="IPR029052">
    <property type="entry name" value="Metallo-depent_PP-like"/>
</dbReference>
<name>A0ABU9FUG9_9VIBR</name>